<feature type="transmembrane region" description="Helical" evidence="6">
    <location>
        <begin position="624"/>
        <end position="643"/>
    </location>
</feature>
<protein>
    <submittedName>
        <fullName evidence="7">Peptide transporter PTR2</fullName>
    </submittedName>
</protein>
<feature type="transmembrane region" description="Helical" evidence="6">
    <location>
        <begin position="277"/>
        <end position="299"/>
    </location>
</feature>
<dbReference type="CDD" id="cd17351">
    <property type="entry name" value="MFS_NPF"/>
    <property type="match status" value="1"/>
</dbReference>
<feature type="transmembrane region" description="Helical" evidence="6">
    <location>
        <begin position="469"/>
        <end position="489"/>
    </location>
</feature>
<evidence type="ECO:0000256" key="6">
    <source>
        <dbReference type="SAM" id="Phobius"/>
    </source>
</evidence>
<dbReference type="GO" id="GO:0022857">
    <property type="term" value="F:transmembrane transporter activity"/>
    <property type="evidence" value="ECO:0007669"/>
    <property type="project" value="InterPro"/>
</dbReference>
<accession>A0A1D1YI24</accession>
<feature type="transmembrane region" description="Helical" evidence="6">
    <location>
        <begin position="190"/>
        <end position="215"/>
    </location>
</feature>
<keyword evidence="5 6" id="KW-0472">Membrane</keyword>
<comment type="subcellular location">
    <subcellularLocation>
        <location evidence="1">Membrane</location>
        <topology evidence="1">Multi-pass membrane protein</topology>
    </subcellularLocation>
</comment>
<feature type="transmembrane region" description="Helical" evidence="6">
    <location>
        <begin position="510"/>
        <end position="527"/>
    </location>
</feature>
<feature type="transmembrane region" description="Helical" evidence="6">
    <location>
        <begin position="547"/>
        <end position="567"/>
    </location>
</feature>
<gene>
    <name evidence="7" type="primary">PTR2_6</name>
    <name evidence="7" type="ORF">g.122686</name>
</gene>
<feature type="transmembrane region" description="Helical" evidence="6">
    <location>
        <begin position="427"/>
        <end position="449"/>
    </location>
</feature>
<feature type="transmembrane region" description="Helical" evidence="6">
    <location>
        <begin position="579"/>
        <end position="604"/>
    </location>
</feature>
<keyword evidence="3 6" id="KW-0812">Transmembrane</keyword>
<evidence type="ECO:0000256" key="2">
    <source>
        <dbReference type="ARBA" id="ARBA00005982"/>
    </source>
</evidence>
<feature type="transmembrane region" description="Helical" evidence="6">
    <location>
        <begin position="162"/>
        <end position="183"/>
    </location>
</feature>
<feature type="transmembrane region" description="Helical" evidence="6">
    <location>
        <begin position="235"/>
        <end position="256"/>
    </location>
</feature>
<dbReference type="PANTHER" id="PTHR11654">
    <property type="entry name" value="OLIGOPEPTIDE TRANSPORTER-RELATED"/>
    <property type="match status" value="1"/>
</dbReference>
<dbReference type="Pfam" id="PF00854">
    <property type="entry name" value="PTR2"/>
    <property type="match status" value="1"/>
</dbReference>
<feature type="transmembrane region" description="Helical" evidence="6">
    <location>
        <begin position="311"/>
        <end position="333"/>
    </location>
</feature>
<proteinExistence type="inferred from homology"/>
<evidence type="ECO:0000256" key="4">
    <source>
        <dbReference type="ARBA" id="ARBA00022989"/>
    </source>
</evidence>
<dbReference type="InterPro" id="IPR036259">
    <property type="entry name" value="MFS_trans_sf"/>
</dbReference>
<organism evidence="7">
    <name type="scientific">Anthurium amnicola</name>
    <dbReference type="NCBI Taxonomy" id="1678845"/>
    <lineage>
        <taxon>Eukaryota</taxon>
        <taxon>Viridiplantae</taxon>
        <taxon>Streptophyta</taxon>
        <taxon>Embryophyta</taxon>
        <taxon>Tracheophyta</taxon>
        <taxon>Spermatophyta</taxon>
        <taxon>Magnoliopsida</taxon>
        <taxon>Liliopsida</taxon>
        <taxon>Araceae</taxon>
        <taxon>Pothoideae</taxon>
        <taxon>Potheae</taxon>
        <taxon>Anthurium</taxon>
    </lineage>
</organism>
<name>A0A1D1YI24_9ARAE</name>
<dbReference type="GO" id="GO:0016020">
    <property type="term" value="C:membrane"/>
    <property type="evidence" value="ECO:0007669"/>
    <property type="project" value="UniProtKB-SubCell"/>
</dbReference>
<reference evidence="7" key="1">
    <citation type="submission" date="2015-07" db="EMBL/GenBank/DDBJ databases">
        <title>Transcriptome Assembly of Anthurium amnicola.</title>
        <authorList>
            <person name="Suzuki J."/>
        </authorList>
    </citation>
    <scope>NUCLEOTIDE SEQUENCE</scope>
</reference>
<evidence type="ECO:0000256" key="5">
    <source>
        <dbReference type="ARBA" id="ARBA00023136"/>
    </source>
</evidence>
<dbReference type="Gene3D" id="1.20.1250.20">
    <property type="entry name" value="MFS general substrate transporter like domains"/>
    <property type="match status" value="1"/>
</dbReference>
<comment type="similarity">
    <text evidence="2">Belongs to the major facilitator superfamily. Proton-dependent oligopeptide transporter (POT/PTR) (TC 2.A.17) family.</text>
</comment>
<evidence type="ECO:0000256" key="1">
    <source>
        <dbReference type="ARBA" id="ARBA00004141"/>
    </source>
</evidence>
<evidence type="ECO:0000256" key="3">
    <source>
        <dbReference type="ARBA" id="ARBA00022692"/>
    </source>
</evidence>
<feature type="transmembrane region" description="Helical" evidence="6">
    <location>
        <begin position="122"/>
        <end position="142"/>
    </location>
</feature>
<dbReference type="EMBL" id="GDJX01013661">
    <property type="protein sequence ID" value="JAT54275.1"/>
    <property type="molecule type" value="Transcribed_RNA"/>
</dbReference>
<dbReference type="AlphaFoldDB" id="A0A1D1YI24"/>
<keyword evidence="4 6" id="KW-1133">Transmembrane helix</keyword>
<evidence type="ECO:0000313" key="7">
    <source>
        <dbReference type="EMBL" id="JAT54275.1"/>
    </source>
</evidence>
<sequence length="661" mass="73692">FFFWINFRNLTSSRLAYKFSGRGASGNRWRKAERTLELPWGEGKQFLCYMRYPLELTLPSSFPASKALSARYHFVGQMCFSSSFLIGKKPNTFKNNSSRQHVDVVSLEEDGQLHFQDRSSDWRAPAIVLGFQCLEGIAYYGVNSNLVTYFSSIFHEKNSASATNAAVWNGTCFLTPLLGAIVADTYLGRYWTMLISTLVYLPGMITVTLSGFLPYLRPPPCEGNLCPPATTAQNLVLFCGLYLVAFGSGGVKSSLLPFGADQFHDENPVDRERQASFFSLFYLCIIIGSLVASSLVVWIQENLSWALGYSLGTLCVALAFGGFLLGTPIFRLVKPRGSPLKRVAQVLVASVRKVHLEVPPDGSSLYEVSSKDFDAEGLRRLAHTDSFRFLDKAAIISDSDMGNGYSLNNWRLCTVTQVEELKILLRLLPIWISGVIYYAVYSQFYTTFIEQGYAMNDRIGSFSIPPASLQAFEVTSVICLAVIYDRIIIPITRIYTGNKRGLSQLQRTGVGRMLMIITMAVAAILEAKRLKSTSMGHPLSIAWQLPQYFVLACSEFFTNIGQLEFFYDQAPDSMKSMCTSFFLLSISLGSYLNSLIISSITFLTTKGGKPGWLPDNLNNGHLDYCFWSLSALSALNFVGYLICAKTYTLKKVVLEDENVCF</sequence>
<dbReference type="SUPFAM" id="SSF103473">
    <property type="entry name" value="MFS general substrate transporter"/>
    <property type="match status" value="1"/>
</dbReference>
<feature type="non-terminal residue" evidence="7">
    <location>
        <position position="1"/>
    </location>
</feature>
<dbReference type="InterPro" id="IPR000109">
    <property type="entry name" value="POT_fam"/>
</dbReference>